<dbReference type="Proteomes" id="UP000822688">
    <property type="component" value="Chromosome 8"/>
</dbReference>
<dbReference type="OrthoDB" id="761598at2759"/>
<evidence type="ECO:0000313" key="2">
    <source>
        <dbReference type="EMBL" id="KAG0564466.1"/>
    </source>
</evidence>
<keyword evidence="1" id="KW-1133">Transmembrane helix</keyword>
<reference evidence="2" key="1">
    <citation type="submission" date="2020-06" db="EMBL/GenBank/DDBJ databases">
        <title>WGS assembly of Ceratodon purpureus strain R40.</title>
        <authorList>
            <person name="Carey S.B."/>
            <person name="Jenkins J."/>
            <person name="Shu S."/>
            <person name="Lovell J.T."/>
            <person name="Sreedasyam A."/>
            <person name="Maumus F."/>
            <person name="Tiley G.P."/>
            <person name="Fernandez-Pozo N."/>
            <person name="Barry K."/>
            <person name="Chen C."/>
            <person name="Wang M."/>
            <person name="Lipzen A."/>
            <person name="Daum C."/>
            <person name="Saski C.A."/>
            <person name="Payton A.C."/>
            <person name="Mcbreen J.C."/>
            <person name="Conrad R.E."/>
            <person name="Kollar L.M."/>
            <person name="Olsson S."/>
            <person name="Huttunen S."/>
            <person name="Landis J.B."/>
            <person name="Wickett N.J."/>
            <person name="Johnson M.G."/>
            <person name="Rensing S.A."/>
            <person name="Grimwood J."/>
            <person name="Schmutz J."/>
            <person name="Mcdaniel S.F."/>
        </authorList>
    </citation>
    <scope>NUCLEOTIDE SEQUENCE</scope>
    <source>
        <strain evidence="2">R40</strain>
    </source>
</reference>
<proteinExistence type="predicted"/>
<sequence length="329" mass="36793">MHVAVYNAVLTKHPLSQVELATGTLDSDAKLRSTLLPVVGRQIRNMDSREGVLDATLVPLGLLILLAYQVFWFWRVRNAPLRTVLGVNHLARRYWVESIMKDNDKKNILAVQTLRNNIMGSTLMATTAILLCSATAVFMSSAYFSSRALLMGGHSSKLLSFKYLSLIACFLFSFVSYMQSIRYVNHVNFLVNIPLPEAMAIRVSPEYVANVLAKGCNFFTAGTRGFYFAFPLLLWLFSPIAVLCSCIALVPLLYYLDASDLDSDDEFLRKNSITRIGPPRALQATMQTGPNLRSEPRTINISDGITDEYWSSNSDIILKMRSATQELGR</sequence>
<evidence type="ECO:0008006" key="4">
    <source>
        <dbReference type="Google" id="ProtNLM"/>
    </source>
</evidence>
<accession>A0A8T0GXQ3</accession>
<name>A0A8T0GXQ3_CERPU</name>
<dbReference type="Pfam" id="PF04654">
    <property type="entry name" value="DUF599"/>
    <property type="match status" value="1"/>
</dbReference>
<keyword evidence="1" id="KW-0472">Membrane</keyword>
<comment type="caution">
    <text evidence="2">The sequence shown here is derived from an EMBL/GenBank/DDBJ whole genome shotgun (WGS) entry which is preliminary data.</text>
</comment>
<organism evidence="2 3">
    <name type="scientific">Ceratodon purpureus</name>
    <name type="common">Fire moss</name>
    <name type="synonym">Dicranum purpureum</name>
    <dbReference type="NCBI Taxonomy" id="3225"/>
    <lineage>
        <taxon>Eukaryota</taxon>
        <taxon>Viridiplantae</taxon>
        <taxon>Streptophyta</taxon>
        <taxon>Embryophyta</taxon>
        <taxon>Bryophyta</taxon>
        <taxon>Bryophytina</taxon>
        <taxon>Bryopsida</taxon>
        <taxon>Dicranidae</taxon>
        <taxon>Pseudoditrichales</taxon>
        <taxon>Ditrichaceae</taxon>
        <taxon>Ceratodon</taxon>
    </lineage>
</organism>
<gene>
    <name evidence="2" type="ORF">KC19_8G112600</name>
</gene>
<feature type="transmembrane region" description="Helical" evidence="1">
    <location>
        <begin position="232"/>
        <end position="256"/>
    </location>
</feature>
<protein>
    <recommendedName>
        <fullName evidence="4">DUF599 domain-containing protein</fullName>
    </recommendedName>
</protein>
<keyword evidence="3" id="KW-1185">Reference proteome</keyword>
<dbReference type="PANTHER" id="PTHR31881:SF6">
    <property type="entry name" value="OS09G0494600 PROTEIN"/>
    <property type="match status" value="1"/>
</dbReference>
<dbReference type="PANTHER" id="PTHR31881">
    <property type="match status" value="1"/>
</dbReference>
<keyword evidence="1" id="KW-0812">Transmembrane</keyword>
<feature type="transmembrane region" description="Helical" evidence="1">
    <location>
        <begin position="51"/>
        <end position="74"/>
    </location>
</feature>
<evidence type="ECO:0000313" key="3">
    <source>
        <dbReference type="Proteomes" id="UP000822688"/>
    </source>
</evidence>
<feature type="transmembrane region" description="Helical" evidence="1">
    <location>
        <begin position="158"/>
        <end position="178"/>
    </location>
</feature>
<evidence type="ECO:0000256" key="1">
    <source>
        <dbReference type="SAM" id="Phobius"/>
    </source>
</evidence>
<dbReference type="AlphaFoldDB" id="A0A8T0GXQ3"/>
<dbReference type="InterPro" id="IPR006747">
    <property type="entry name" value="DUF599"/>
</dbReference>
<feature type="transmembrane region" description="Helical" evidence="1">
    <location>
        <begin position="123"/>
        <end position="146"/>
    </location>
</feature>
<dbReference type="EMBL" id="CM026429">
    <property type="protein sequence ID" value="KAG0564466.1"/>
    <property type="molecule type" value="Genomic_DNA"/>
</dbReference>